<dbReference type="RefSeq" id="WP_044943452.1">
    <property type="nucleotide sequence ID" value="NZ_KN174168.1"/>
</dbReference>
<keyword evidence="4" id="KW-1185">Reference proteome</keyword>
<feature type="domain" description="Endonuclease GajA/Old nuclease/RecF-like AAA" evidence="1">
    <location>
        <begin position="204"/>
        <end position="316"/>
    </location>
</feature>
<protein>
    <recommendedName>
        <fullName evidence="5">AAA domain-containing protein</fullName>
    </recommendedName>
</protein>
<dbReference type="PANTHER" id="PTHR43581">
    <property type="entry name" value="ATP/GTP PHOSPHATASE"/>
    <property type="match status" value="1"/>
</dbReference>
<name>A0A096D5M8_FLAPL</name>
<gene>
    <name evidence="3" type="ORF">HMPREF9460_03941</name>
</gene>
<dbReference type="AlphaFoldDB" id="A0A096D5M8"/>
<dbReference type="SUPFAM" id="SSF52540">
    <property type="entry name" value="P-loop containing nucleoside triphosphate hydrolases"/>
    <property type="match status" value="1"/>
</dbReference>
<feature type="domain" description="Endonuclease GajA/Old nuclease/RecF-like AAA" evidence="1">
    <location>
        <begin position="4"/>
        <end position="68"/>
    </location>
</feature>
<dbReference type="InterPro" id="IPR027417">
    <property type="entry name" value="P-loop_NTPase"/>
</dbReference>
<sequence>MNHIKSLHIEGFKKFAALDVKFNEHMNILVGENEAGKSTILDALKTVMNQQYRNADKSVLRDLFNTKMVATFKENPSIKTLPRIYIEVELALDPRQKNASYFYGEVYGQRKQQVEKYGIRFECQYDEELGTGMEQSILEGKIPYEYYALTWTTFANRPYQMIKRPLNFLSIDTTNSATAPSFNYYNRTLFTSRYDEATRAKAKNEFRAKLEDALESTELPPISENRKFGVDSKKVVLETILSVYEDSIALENRGSGMESLIKTQIALDKANGLDVILMEEPENHLSFSTLKKMLREISNQQENSQIIVATHSNMIASRLNLNNVLWITENNIKSLSNVKSDIAEFFVRADDNAFLQLLLSKKVFLVEGATEFLLLPMFYQQITGHTIEEDGVSVISCNGISYKRYLEIAEATDKKIAVVTDNDKKAHRIVEASDFNQCHAVQHIFMGATVDEWTWEACLYKENQEVLDEIVTVQKGAEYKFHGEDYGVVLGKMLNNKVDMAYQMLTADTIFKVPQYIKDAIEWIRQ</sequence>
<dbReference type="CDD" id="cd01026">
    <property type="entry name" value="TOPRIM_OLD"/>
    <property type="match status" value="1"/>
</dbReference>
<dbReference type="Gene3D" id="3.40.50.300">
    <property type="entry name" value="P-loop containing nucleotide triphosphate hydrolases"/>
    <property type="match status" value="2"/>
</dbReference>
<dbReference type="Proteomes" id="UP000029585">
    <property type="component" value="Unassembled WGS sequence"/>
</dbReference>
<dbReference type="EMBL" id="ADLO01000120">
    <property type="protein sequence ID" value="KGF52824.1"/>
    <property type="molecule type" value="Genomic_DNA"/>
</dbReference>
<evidence type="ECO:0000259" key="2">
    <source>
        <dbReference type="Pfam" id="PF20469"/>
    </source>
</evidence>
<proteinExistence type="predicted"/>
<dbReference type="eggNOG" id="COG3593">
    <property type="taxonomic scope" value="Bacteria"/>
</dbReference>
<accession>A0A096D5M8</accession>
<dbReference type="HOGENOM" id="CLU_035131_0_0_9"/>
<dbReference type="PANTHER" id="PTHR43581:SF4">
    <property type="entry name" value="ATP_GTP PHOSPHATASE"/>
    <property type="match status" value="1"/>
</dbReference>
<evidence type="ECO:0008006" key="5">
    <source>
        <dbReference type="Google" id="ProtNLM"/>
    </source>
</evidence>
<dbReference type="Pfam" id="PF13175">
    <property type="entry name" value="AAA_15"/>
    <property type="match status" value="2"/>
</dbReference>
<dbReference type="InterPro" id="IPR051396">
    <property type="entry name" value="Bact_Antivir_Def_Nuclease"/>
</dbReference>
<reference evidence="3 4" key="1">
    <citation type="submission" date="2011-08" db="EMBL/GenBank/DDBJ databases">
        <title>The Genome Sequence of Clostridium orbiscindens 1_3_50AFAA.</title>
        <authorList>
            <consortium name="The Broad Institute Genome Sequencing Platform"/>
            <person name="Earl A."/>
            <person name="Ward D."/>
            <person name="Feldgarden M."/>
            <person name="Gevers D."/>
            <person name="Daigneault M."/>
            <person name="Strauss J."/>
            <person name="Allen-Vercoe E."/>
            <person name="Young S.K."/>
            <person name="Zeng Q."/>
            <person name="Gargeya S."/>
            <person name="Fitzgerald M."/>
            <person name="Haas B."/>
            <person name="Abouelleil A."/>
            <person name="Alvarado L."/>
            <person name="Arachchi H.M."/>
            <person name="Berlin A."/>
            <person name="Brown A."/>
            <person name="Chapman S.B."/>
            <person name="Chen Z."/>
            <person name="Dunbar C."/>
            <person name="Freedman E."/>
            <person name="Gearin G."/>
            <person name="Gellesch M."/>
            <person name="Goldberg J."/>
            <person name="Griggs A."/>
            <person name="Gujja S."/>
            <person name="Heiman D."/>
            <person name="Howarth C."/>
            <person name="Larson L."/>
            <person name="Lui A."/>
            <person name="MacDonald P.J.P."/>
            <person name="Montmayeur A."/>
            <person name="Murphy C."/>
            <person name="Neiman D."/>
            <person name="Pearson M."/>
            <person name="Priest M."/>
            <person name="Roberts A."/>
            <person name="Saif S."/>
            <person name="Shea T."/>
            <person name="Shenoy N."/>
            <person name="Sisk P."/>
            <person name="Stolte C."/>
            <person name="Sykes S."/>
            <person name="Wortman J."/>
            <person name="Nusbaum C."/>
            <person name="Birren B."/>
        </authorList>
    </citation>
    <scope>NUCLEOTIDE SEQUENCE [LARGE SCALE GENOMIC DNA]</scope>
    <source>
        <strain evidence="3 4">1_3_50AFAA</strain>
    </source>
</reference>
<feature type="domain" description="OLD protein-like TOPRIM" evidence="2">
    <location>
        <begin position="358"/>
        <end position="423"/>
    </location>
</feature>
<dbReference type="Pfam" id="PF20469">
    <property type="entry name" value="OLD-like_TOPRIM"/>
    <property type="match status" value="1"/>
</dbReference>
<evidence type="ECO:0000259" key="1">
    <source>
        <dbReference type="Pfam" id="PF13175"/>
    </source>
</evidence>
<organism evidence="3 4">
    <name type="scientific">Flavonifractor plautii 1_3_50AFAA</name>
    <dbReference type="NCBI Taxonomy" id="742738"/>
    <lineage>
        <taxon>Bacteria</taxon>
        <taxon>Bacillati</taxon>
        <taxon>Bacillota</taxon>
        <taxon>Clostridia</taxon>
        <taxon>Eubacteriales</taxon>
        <taxon>Oscillospiraceae</taxon>
        <taxon>Flavonifractor</taxon>
    </lineage>
</organism>
<dbReference type="InterPro" id="IPR041685">
    <property type="entry name" value="AAA_GajA/Old/RecF-like"/>
</dbReference>
<comment type="caution">
    <text evidence="3">The sequence shown here is derived from an EMBL/GenBank/DDBJ whole genome shotgun (WGS) entry which is preliminary data.</text>
</comment>
<dbReference type="InterPro" id="IPR034139">
    <property type="entry name" value="TOPRIM_OLD"/>
</dbReference>
<evidence type="ECO:0000313" key="4">
    <source>
        <dbReference type="Proteomes" id="UP000029585"/>
    </source>
</evidence>
<dbReference type="PATRIC" id="fig|742738.3.peg.4057"/>
<evidence type="ECO:0000313" key="3">
    <source>
        <dbReference type="EMBL" id="KGF52824.1"/>
    </source>
</evidence>